<dbReference type="PROSITE" id="PS50181">
    <property type="entry name" value="FBOX"/>
    <property type="match status" value="1"/>
</dbReference>
<proteinExistence type="predicted"/>
<dbReference type="EMBL" id="JAULSO010000005">
    <property type="protein sequence ID" value="KAK3682441.1"/>
    <property type="molecule type" value="Genomic_DNA"/>
</dbReference>
<sequence length="558" mass="62676">MPLHAYPPDIFRMPDYMCWLCRREIEILTCDDASARRPALCRIITFSQGAAQIESAVQISGVGCRIPAEVAPGGLAFLVPHNIDDSVEHLNTREHDLETVSDPVYSEDHRVWRFRVHADCWAIIESRTDNIIACATTWCKALVSLNWNFSPFRRGMRRYDLPRLLLSPAPPCKKNFRKLSIQPLESYESLATELGMSRLSSSHGPVPLSEFGLYLPGNQSLCLAGAGHDVFSKLPEEIIQHIIRFTRTADLVNLRLASKAVAYVSRLTALPKSFWLSRFMPSFELGFALPKHVSREHDWRALYFLIKMTLNCPQPSSWQIDTLFARLTKRRYWWNRLDGVSALDALCGNGHALSGTPFSWHGRPTSKQVGHEDIQPQGPKLIRYVASELRQDDDTSRYMSTVIMSASSISQDVSQIGISTIDMCGHKYVSGLRLIYEGSKATESIGYVMENTETFVHLRPGDDLYGIDVRLDMDAIRGLKILLQDSFGAIRSSTWIGDAASELVIPLQSATLLRRSAMGVPCTLAASFDNAGGWNYRGRRRASRGPTQRNRPSQCQVL</sequence>
<dbReference type="Pfam" id="PF24539">
    <property type="entry name" value="DUF7600"/>
    <property type="match status" value="1"/>
</dbReference>
<protein>
    <recommendedName>
        <fullName evidence="2">F-box domain-containing protein</fullName>
    </recommendedName>
</protein>
<dbReference type="CDD" id="cd09917">
    <property type="entry name" value="F-box_SF"/>
    <property type="match status" value="1"/>
</dbReference>
<feature type="region of interest" description="Disordered" evidence="1">
    <location>
        <begin position="539"/>
        <end position="558"/>
    </location>
</feature>
<gene>
    <name evidence="3" type="ORF">B0T22DRAFT_283636</name>
</gene>
<comment type="caution">
    <text evidence="3">The sequence shown here is derived from an EMBL/GenBank/DDBJ whole genome shotgun (WGS) entry which is preliminary data.</text>
</comment>
<dbReference type="Proteomes" id="UP001270362">
    <property type="component" value="Unassembled WGS sequence"/>
</dbReference>
<reference evidence="3" key="2">
    <citation type="submission" date="2023-06" db="EMBL/GenBank/DDBJ databases">
        <authorList>
            <consortium name="Lawrence Berkeley National Laboratory"/>
            <person name="Haridas S."/>
            <person name="Hensen N."/>
            <person name="Bonometti L."/>
            <person name="Westerberg I."/>
            <person name="Brannstrom I.O."/>
            <person name="Guillou S."/>
            <person name="Cros-Aarteil S."/>
            <person name="Calhoun S."/>
            <person name="Kuo A."/>
            <person name="Mondo S."/>
            <person name="Pangilinan J."/>
            <person name="Riley R."/>
            <person name="Labutti K."/>
            <person name="Andreopoulos B."/>
            <person name="Lipzen A."/>
            <person name="Chen C."/>
            <person name="Yanf M."/>
            <person name="Daum C."/>
            <person name="Ng V."/>
            <person name="Clum A."/>
            <person name="Steindorff A."/>
            <person name="Ohm R."/>
            <person name="Martin F."/>
            <person name="Silar P."/>
            <person name="Natvig D."/>
            <person name="Lalanne C."/>
            <person name="Gautier V."/>
            <person name="Ament-Velasquez S.L."/>
            <person name="Kruys A."/>
            <person name="Hutchinson M.I."/>
            <person name="Powell A.J."/>
            <person name="Barry K."/>
            <person name="Miller A.N."/>
            <person name="Grigoriev I.V."/>
            <person name="Debuchy R."/>
            <person name="Gladieux P."/>
            <person name="Thoren M.H."/>
            <person name="Johannesson H."/>
        </authorList>
    </citation>
    <scope>NUCLEOTIDE SEQUENCE</scope>
    <source>
        <strain evidence="3">CBS 314.62</strain>
    </source>
</reference>
<accession>A0AAE1C855</accession>
<dbReference type="InterPro" id="IPR036047">
    <property type="entry name" value="F-box-like_dom_sf"/>
</dbReference>
<dbReference type="InterPro" id="IPR001810">
    <property type="entry name" value="F-box_dom"/>
</dbReference>
<name>A0AAE1C855_9PEZI</name>
<keyword evidence="4" id="KW-1185">Reference proteome</keyword>
<evidence type="ECO:0000256" key="1">
    <source>
        <dbReference type="SAM" id="MobiDB-lite"/>
    </source>
</evidence>
<evidence type="ECO:0000259" key="2">
    <source>
        <dbReference type="PROSITE" id="PS50181"/>
    </source>
</evidence>
<dbReference type="SUPFAM" id="SSF81383">
    <property type="entry name" value="F-box domain"/>
    <property type="match status" value="1"/>
</dbReference>
<feature type="compositionally biased region" description="Polar residues" evidence="1">
    <location>
        <begin position="545"/>
        <end position="558"/>
    </location>
</feature>
<feature type="domain" description="F-box" evidence="2">
    <location>
        <begin position="228"/>
        <end position="278"/>
    </location>
</feature>
<organism evidence="3 4">
    <name type="scientific">Podospora appendiculata</name>
    <dbReference type="NCBI Taxonomy" id="314037"/>
    <lineage>
        <taxon>Eukaryota</taxon>
        <taxon>Fungi</taxon>
        <taxon>Dikarya</taxon>
        <taxon>Ascomycota</taxon>
        <taxon>Pezizomycotina</taxon>
        <taxon>Sordariomycetes</taxon>
        <taxon>Sordariomycetidae</taxon>
        <taxon>Sordariales</taxon>
        <taxon>Podosporaceae</taxon>
        <taxon>Podospora</taxon>
    </lineage>
</organism>
<evidence type="ECO:0000313" key="3">
    <source>
        <dbReference type="EMBL" id="KAK3682441.1"/>
    </source>
</evidence>
<dbReference type="AlphaFoldDB" id="A0AAE1C855"/>
<evidence type="ECO:0000313" key="4">
    <source>
        <dbReference type="Proteomes" id="UP001270362"/>
    </source>
</evidence>
<dbReference type="InterPro" id="IPR056021">
    <property type="entry name" value="DUF7600"/>
</dbReference>
<reference evidence="3" key="1">
    <citation type="journal article" date="2023" name="Mol. Phylogenet. Evol.">
        <title>Genome-scale phylogeny and comparative genomics of the fungal order Sordariales.</title>
        <authorList>
            <person name="Hensen N."/>
            <person name="Bonometti L."/>
            <person name="Westerberg I."/>
            <person name="Brannstrom I.O."/>
            <person name="Guillou S."/>
            <person name="Cros-Aarteil S."/>
            <person name="Calhoun S."/>
            <person name="Haridas S."/>
            <person name="Kuo A."/>
            <person name="Mondo S."/>
            <person name="Pangilinan J."/>
            <person name="Riley R."/>
            <person name="LaButti K."/>
            <person name="Andreopoulos B."/>
            <person name="Lipzen A."/>
            <person name="Chen C."/>
            <person name="Yan M."/>
            <person name="Daum C."/>
            <person name="Ng V."/>
            <person name="Clum A."/>
            <person name="Steindorff A."/>
            <person name="Ohm R.A."/>
            <person name="Martin F."/>
            <person name="Silar P."/>
            <person name="Natvig D.O."/>
            <person name="Lalanne C."/>
            <person name="Gautier V."/>
            <person name="Ament-Velasquez S.L."/>
            <person name="Kruys A."/>
            <person name="Hutchinson M.I."/>
            <person name="Powell A.J."/>
            <person name="Barry K."/>
            <person name="Miller A.N."/>
            <person name="Grigoriev I.V."/>
            <person name="Debuchy R."/>
            <person name="Gladieux P."/>
            <person name="Hiltunen Thoren M."/>
            <person name="Johannesson H."/>
        </authorList>
    </citation>
    <scope>NUCLEOTIDE SEQUENCE</scope>
    <source>
        <strain evidence="3">CBS 314.62</strain>
    </source>
</reference>